<reference evidence="1 2" key="1">
    <citation type="submission" date="2024-04" db="EMBL/GenBank/DDBJ databases">
        <authorList>
            <person name="Rising A."/>
            <person name="Reimegard J."/>
            <person name="Sonavane S."/>
            <person name="Akerstrom W."/>
            <person name="Nylinder S."/>
            <person name="Hedman E."/>
            <person name="Kallberg Y."/>
        </authorList>
    </citation>
    <scope>NUCLEOTIDE SEQUENCE [LARGE SCALE GENOMIC DNA]</scope>
</reference>
<dbReference type="EMBL" id="CAXIEN010000019">
    <property type="protein sequence ID" value="CAL1265822.1"/>
    <property type="molecule type" value="Genomic_DNA"/>
</dbReference>
<accession>A0AAV1Z2V1</accession>
<protein>
    <submittedName>
        <fullName evidence="1">Uncharacterized protein</fullName>
    </submittedName>
</protein>
<name>A0AAV1Z2V1_9ARAC</name>
<keyword evidence="2" id="KW-1185">Reference proteome</keyword>
<comment type="caution">
    <text evidence="1">The sequence shown here is derived from an EMBL/GenBank/DDBJ whole genome shotgun (WGS) entry which is preliminary data.</text>
</comment>
<feature type="non-terminal residue" evidence="1">
    <location>
        <position position="40"/>
    </location>
</feature>
<gene>
    <name evidence="1" type="ORF">LARSCL_LOCUS2763</name>
</gene>
<dbReference type="AlphaFoldDB" id="A0AAV1Z2V1"/>
<evidence type="ECO:0000313" key="1">
    <source>
        <dbReference type="EMBL" id="CAL1265822.1"/>
    </source>
</evidence>
<evidence type="ECO:0000313" key="2">
    <source>
        <dbReference type="Proteomes" id="UP001497382"/>
    </source>
</evidence>
<proteinExistence type="predicted"/>
<organism evidence="1 2">
    <name type="scientific">Larinioides sclopetarius</name>
    <dbReference type="NCBI Taxonomy" id="280406"/>
    <lineage>
        <taxon>Eukaryota</taxon>
        <taxon>Metazoa</taxon>
        <taxon>Ecdysozoa</taxon>
        <taxon>Arthropoda</taxon>
        <taxon>Chelicerata</taxon>
        <taxon>Arachnida</taxon>
        <taxon>Araneae</taxon>
        <taxon>Araneomorphae</taxon>
        <taxon>Entelegynae</taxon>
        <taxon>Araneoidea</taxon>
        <taxon>Araneidae</taxon>
        <taxon>Larinioides</taxon>
    </lineage>
</organism>
<sequence length="40" mass="4502">MGYTPTKDIVYKYFSAASWNNYKSCEGPDLTSLRGHCLSP</sequence>
<dbReference type="Proteomes" id="UP001497382">
    <property type="component" value="Unassembled WGS sequence"/>
</dbReference>